<protein>
    <submittedName>
        <fullName evidence="2">Uncharacterized protein</fullName>
    </submittedName>
</protein>
<name>A0A0A8MX77_BIFLI</name>
<organism evidence="2 3">
    <name type="scientific">Bifidobacterium longum subsp. infantis</name>
    <dbReference type="NCBI Taxonomy" id="1682"/>
    <lineage>
        <taxon>Bacteria</taxon>
        <taxon>Bacillati</taxon>
        <taxon>Actinomycetota</taxon>
        <taxon>Actinomycetes</taxon>
        <taxon>Bifidobacteriales</taxon>
        <taxon>Bifidobacteriaceae</taxon>
        <taxon>Bifidobacterium</taxon>
    </lineage>
</organism>
<dbReference type="EMBL" id="CP010411">
    <property type="protein sequence ID" value="ALE08993.1"/>
    <property type="molecule type" value="Genomic_DNA"/>
</dbReference>
<proteinExistence type="predicted"/>
<accession>A0A0A8MX77</accession>
<gene>
    <name evidence="2" type="ORF">RY67_949</name>
</gene>
<dbReference type="Proteomes" id="UP000067206">
    <property type="component" value="Chromosome"/>
</dbReference>
<sequence>MYLAAKELGVTISDLTDDTYYRQDEDFISRIKPENKKTPADNRPEPSELCPRRDSNPGHAD</sequence>
<evidence type="ECO:0000313" key="2">
    <source>
        <dbReference type="EMBL" id="ALE08993.1"/>
    </source>
</evidence>
<reference evidence="2 3" key="1">
    <citation type="submission" date="2014-12" db="EMBL/GenBank/DDBJ databases">
        <title>Complete genome sequence of Bifidobacterium longum subsp. infantis BT1.</title>
        <authorList>
            <person name="Kim J.F."/>
            <person name="Kwak M.-J."/>
        </authorList>
    </citation>
    <scope>NUCLEOTIDE SEQUENCE [LARGE SCALE GENOMIC DNA]</scope>
    <source>
        <strain evidence="2 3">BT1</strain>
    </source>
</reference>
<feature type="region of interest" description="Disordered" evidence="1">
    <location>
        <begin position="26"/>
        <end position="61"/>
    </location>
</feature>
<evidence type="ECO:0000313" key="3">
    <source>
        <dbReference type="Proteomes" id="UP000067206"/>
    </source>
</evidence>
<evidence type="ECO:0000256" key="1">
    <source>
        <dbReference type="SAM" id="MobiDB-lite"/>
    </source>
</evidence>
<dbReference type="AlphaFoldDB" id="A0A0A8MX77"/>